<evidence type="ECO:0000313" key="3">
    <source>
        <dbReference type="Proteomes" id="UP000634136"/>
    </source>
</evidence>
<organism evidence="2 3">
    <name type="scientific">Senna tora</name>
    <dbReference type="NCBI Taxonomy" id="362788"/>
    <lineage>
        <taxon>Eukaryota</taxon>
        <taxon>Viridiplantae</taxon>
        <taxon>Streptophyta</taxon>
        <taxon>Embryophyta</taxon>
        <taxon>Tracheophyta</taxon>
        <taxon>Spermatophyta</taxon>
        <taxon>Magnoliopsida</taxon>
        <taxon>eudicotyledons</taxon>
        <taxon>Gunneridae</taxon>
        <taxon>Pentapetalae</taxon>
        <taxon>rosids</taxon>
        <taxon>fabids</taxon>
        <taxon>Fabales</taxon>
        <taxon>Fabaceae</taxon>
        <taxon>Caesalpinioideae</taxon>
        <taxon>Cassia clade</taxon>
        <taxon>Senna</taxon>
    </lineage>
</organism>
<evidence type="ECO:0000313" key="2">
    <source>
        <dbReference type="EMBL" id="KAF7830970.1"/>
    </source>
</evidence>
<dbReference type="Proteomes" id="UP000634136">
    <property type="component" value="Unassembled WGS sequence"/>
</dbReference>
<evidence type="ECO:0000256" key="1">
    <source>
        <dbReference type="SAM" id="MobiDB-lite"/>
    </source>
</evidence>
<keyword evidence="3" id="KW-1185">Reference proteome</keyword>
<reference evidence="2" key="1">
    <citation type="submission" date="2020-09" db="EMBL/GenBank/DDBJ databases">
        <title>Genome-Enabled Discovery of Anthraquinone Biosynthesis in Senna tora.</title>
        <authorList>
            <person name="Kang S.-H."/>
            <person name="Pandey R.P."/>
            <person name="Lee C.-M."/>
            <person name="Sim J.-S."/>
            <person name="Jeong J.-T."/>
            <person name="Choi B.-S."/>
            <person name="Jung M."/>
            <person name="Ginzburg D."/>
            <person name="Zhao K."/>
            <person name="Won S.Y."/>
            <person name="Oh T.-J."/>
            <person name="Yu Y."/>
            <person name="Kim N.-H."/>
            <person name="Lee O.R."/>
            <person name="Lee T.-H."/>
            <person name="Bashyal P."/>
            <person name="Kim T.-S."/>
            <person name="Lee W.-H."/>
            <person name="Kawkins C."/>
            <person name="Kim C.-K."/>
            <person name="Kim J.S."/>
            <person name="Ahn B.O."/>
            <person name="Rhee S.Y."/>
            <person name="Sohng J.K."/>
        </authorList>
    </citation>
    <scope>NUCLEOTIDE SEQUENCE</scope>
    <source>
        <tissue evidence="2">Leaf</tissue>
    </source>
</reference>
<feature type="compositionally biased region" description="Polar residues" evidence="1">
    <location>
        <begin position="42"/>
        <end position="55"/>
    </location>
</feature>
<comment type="caution">
    <text evidence="2">The sequence shown here is derived from an EMBL/GenBank/DDBJ whole genome shotgun (WGS) entry which is preliminary data.</text>
</comment>
<sequence length="307" mass="35277">MVFAAENRSPPLSLENGFGSRKQIAALEFIVLNENEISFHVNSSSSDTDEISNIVNAPLSDGTGGDRDLEQSIQPNTPSRSIPDSIRFYSDLNIEEYQSTEVEDDDHLDDDENLDDDDNLDDDGDDSEDIDDDLEEPPKFWPVVPITRTLCGIPHNPYYHLLRGYSELARRNFAAAWDRTFEDTVRQVFELNMEERNWARVSELWETMGEMQGMGYNVLPVRRRLIGMAELRGQKKRVELEMKKWMQEELIRKVESAEVGYEIFNLTIKKTEKEASVVRAQRETIVSRLKMIQLDDAINALAMKPLI</sequence>
<feature type="region of interest" description="Disordered" evidence="1">
    <location>
        <begin position="99"/>
        <end position="138"/>
    </location>
</feature>
<name>A0A834TYM9_9FABA</name>
<dbReference type="EMBL" id="JAAIUW010000005">
    <property type="protein sequence ID" value="KAF7830970.1"/>
    <property type="molecule type" value="Genomic_DNA"/>
</dbReference>
<accession>A0A834TYM9</accession>
<dbReference type="AlphaFoldDB" id="A0A834TYM9"/>
<dbReference type="OrthoDB" id="1727058at2759"/>
<protein>
    <submittedName>
        <fullName evidence="2">DUF724 family protein</fullName>
    </submittedName>
</protein>
<feature type="compositionally biased region" description="Polar residues" evidence="1">
    <location>
        <begin position="71"/>
        <end position="82"/>
    </location>
</feature>
<feature type="compositionally biased region" description="Acidic residues" evidence="1">
    <location>
        <begin position="101"/>
        <end position="135"/>
    </location>
</feature>
<gene>
    <name evidence="2" type="ORF">G2W53_013303</name>
</gene>
<proteinExistence type="predicted"/>
<feature type="region of interest" description="Disordered" evidence="1">
    <location>
        <begin position="42"/>
        <end position="84"/>
    </location>
</feature>